<comment type="caution">
    <text evidence="1">The sequence shown here is derived from an EMBL/GenBank/DDBJ whole genome shotgun (WGS) entry which is preliminary data.</text>
</comment>
<accession>A0AAE1TN13</accession>
<dbReference type="EMBL" id="JAWZYT010005116">
    <property type="protein sequence ID" value="KAK4291573.1"/>
    <property type="molecule type" value="Genomic_DNA"/>
</dbReference>
<reference evidence="1" key="1">
    <citation type="submission" date="2023-11" db="EMBL/GenBank/DDBJ databases">
        <title>Genome assemblies of two species of porcelain crab, Petrolisthes cinctipes and Petrolisthes manimaculis (Anomura: Porcellanidae).</title>
        <authorList>
            <person name="Angst P."/>
        </authorList>
    </citation>
    <scope>NUCLEOTIDE SEQUENCE</scope>
    <source>
        <strain evidence="1">PB745_02</strain>
        <tissue evidence="1">Gill</tissue>
    </source>
</reference>
<proteinExistence type="predicted"/>
<organism evidence="1 2">
    <name type="scientific">Petrolisthes manimaculis</name>
    <dbReference type="NCBI Taxonomy" id="1843537"/>
    <lineage>
        <taxon>Eukaryota</taxon>
        <taxon>Metazoa</taxon>
        <taxon>Ecdysozoa</taxon>
        <taxon>Arthropoda</taxon>
        <taxon>Crustacea</taxon>
        <taxon>Multicrustacea</taxon>
        <taxon>Malacostraca</taxon>
        <taxon>Eumalacostraca</taxon>
        <taxon>Eucarida</taxon>
        <taxon>Decapoda</taxon>
        <taxon>Pleocyemata</taxon>
        <taxon>Anomura</taxon>
        <taxon>Galatheoidea</taxon>
        <taxon>Porcellanidae</taxon>
        <taxon>Petrolisthes</taxon>
    </lineage>
</organism>
<dbReference type="Proteomes" id="UP001292094">
    <property type="component" value="Unassembled WGS sequence"/>
</dbReference>
<name>A0AAE1TN13_9EUCA</name>
<protein>
    <submittedName>
        <fullName evidence="1">Uncharacterized protein</fullName>
    </submittedName>
</protein>
<evidence type="ECO:0000313" key="2">
    <source>
        <dbReference type="Proteomes" id="UP001292094"/>
    </source>
</evidence>
<dbReference type="AlphaFoldDB" id="A0AAE1TN13"/>
<evidence type="ECO:0000313" key="1">
    <source>
        <dbReference type="EMBL" id="KAK4291573.1"/>
    </source>
</evidence>
<sequence>MAILSSTEADVGGGSMKVCQSMNRIVSTCSVFVQPNTPCLRLIDVWVCGAHTRTAVTSVPHEDEVSVAVREKTDIHRTLHIDKSRVNYTERSYLTALLIEKTEQNFDHQCLLWLLTLSLLLLPWSSCGLLVCCTSNVLLGLCSDDSKPTSSSPWPILESGYKSRLLMTKEGK</sequence>
<keyword evidence="2" id="KW-1185">Reference proteome</keyword>
<gene>
    <name evidence="1" type="ORF">Pmani_035605</name>
</gene>